<dbReference type="EMBL" id="CAFAZY010000001">
    <property type="protein sequence ID" value="CAB4839276.1"/>
    <property type="molecule type" value="Genomic_DNA"/>
</dbReference>
<dbReference type="SUPFAM" id="SSF53448">
    <property type="entry name" value="Nucleotide-diphospho-sugar transferases"/>
    <property type="match status" value="1"/>
</dbReference>
<sequence>MAVGVLLVGGFGTRLMPLTKHTPKPMLTVAGLPVTEHQLAMARKAGITTVVLATSYLSELFIPYFGDGARWGMKLLYAVEKEPLGTGGAIAHAAQLLDTDESIVVFNGDVLSSHNLTEQIRQHEANSADVTLHLTVVEDARSYGCVPTDPDGRVTAFLEKMEKPIANTINAGCYVFNPTVVKSIPRDRVISVERETFPGLISNHGKVWGFIDKSYWLDIGTPRALLQGSRDLVTGRADASALHMADVALHNEHSLIMSSATVDATAIIDKGSCIGAGASIGGGAHISGSIIDSGAVVGSGAVIIDSFIASASHVGENAHISAAFVTRDEILSIPA</sequence>
<dbReference type="PANTHER" id="PTHR22572">
    <property type="entry name" value="SUGAR-1-PHOSPHATE GUANYL TRANSFERASE"/>
    <property type="match status" value="1"/>
</dbReference>
<dbReference type="Pfam" id="PF00483">
    <property type="entry name" value="NTP_transferase"/>
    <property type="match status" value="1"/>
</dbReference>
<dbReference type="Gene3D" id="3.90.550.10">
    <property type="entry name" value="Spore Coat Polysaccharide Biosynthesis Protein SpsA, Chain A"/>
    <property type="match status" value="1"/>
</dbReference>
<evidence type="ECO:0000313" key="7">
    <source>
        <dbReference type="EMBL" id="CAB5047092.1"/>
    </source>
</evidence>
<comment type="similarity">
    <text evidence="1">Belongs to the transferase hexapeptide repeat family.</text>
</comment>
<dbReference type="InterPro" id="IPR050486">
    <property type="entry name" value="Mannose-1P_guanyltransferase"/>
</dbReference>
<dbReference type="EMBL" id="CAFBQB010000004">
    <property type="protein sequence ID" value="CAB5039015.1"/>
    <property type="molecule type" value="Genomic_DNA"/>
</dbReference>
<gene>
    <name evidence="4" type="ORF">UFOPK2265_00048</name>
    <name evidence="5" type="ORF">UFOPK3255_00018</name>
    <name evidence="6" type="ORF">UFOPK4248_00063</name>
    <name evidence="7" type="ORF">UFOPK4284_00472</name>
</gene>
<dbReference type="EMBL" id="CAFBQE010000021">
    <property type="protein sequence ID" value="CAB5047092.1"/>
    <property type="molecule type" value="Genomic_DNA"/>
</dbReference>
<reference evidence="5" key="1">
    <citation type="submission" date="2020-05" db="EMBL/GenBank/DDBJ databases">
        <authorList>
            <person name="Chiriac C."/>
            <person name="Salcher M."/>
            <person name="Ghai R."/>
            <person name="Kavagutti S V."/>
        </authorList>
    </citation>
    <scope>NUCLEOTIDE SEQUENCE</scope>
</reference>
<accession>A0A6J7B1B6</accession>
<dbReference type="AlphaFoldDB" id="A0A6J7B1B6"/>
<dbReference type="InterPro" id="IPR056729">
    <property type="entry name" value="GMPPB_C"/>
</dbReference>
<proteinExistence type="inferred from homology"/>
<evidence type="ECO:0000256" key="1">
    <source>
        <dbReference type="ARBA" id="ARBA00007274"/>
    </source>
</evidence>
<name>A0A6J7B1B6_9ZZZZ</name>
<dbReference type="InterPro" id="IPR005835">
    <property type="entry name" value="NTP_transferase_dom"/>
</dbReference>
<evidence type="ECO:0000313" key="4">
    <source>
        <dbReference type="EMBL" id="CAB4649633.1"/>
    </source>
</evidence>
<dbReference type="Gene3D" id="2.160.10.10">
    <property type="entry name" value="Hexapeptide repeat proteins"/>
    <property type="match status" value="1"/>
</dbReference>
<dbReference type="InterPro" id="IPR029044">
    <property type="entry name" value="Nucleotide-diphossugar_trans"/>
</dbReference>
<dbReference type="CDD" id="cd04181">
    <property type="entry name" value="NTP_transferase"/>
    <property type="match status" value="1"/>
</dbReference>
<feature type="domain" description="Nucleotidyl transferase" evidence="2">
    <location>
        <begin position="4"/>
        <end position="232"/>
    </location>
</feature>
<protein>
    <submittedName>
        <fullName evidence="5">Unannotated protein</fullName>
    </submittedName>
</protein>
<dbReference type="Pfam" id="PF25087">
    <property type="entry name" value="GMPPB_C"/>
    <property type="match status" value="1"/>
</dbReference>
<evidence type="ECO:0000259" key="2">
    <source>
        <dbReference type="Pfam" id="PF00483"/>
    </source>
</evidence>
<evidence type="ECO:0000313" key="6">
    <source>
        <dbReference type="EMBL" id="CAB5039015.1"/>
    </source>
</evidence>
<organism evidence="5">
    <name type="scientific">freshwater metagenome</name>
    <dbReference type="NCBI Taxonomy" id="449393"/>
    <lineage>
        <taxon>unclassified sequences</taxon>
        <taxon>metagenomes</taxon>
        <taxon>ecological metagenomes</taxon>
    </lineage>
</organism>
<feature type="domain" description="Mannose-1-phosphate guanyltransferase C-terminal" evidence="3">
    <location>
        <begin position="252"/>
        <end position="325"/>
    </location>
</feature>
<evidence type="ECO:0000313" key="5">
    <source>
        <dbReference type="EMBL" id="CAB4839276.1"/>
    </source>
</evidence>
<evidence type="ECO:0000259" key="3">
    <source>
        <dbReference type="Pfam" id="PF25087"/>
    </source>
</evidence>
<dbReference type="EMBL" id="CAEZWP010000001">
    <property type="protein sequence ID" value="CAB4649633.1"/>
    <property type="molecule type" value="Genomic_DNA"/>
</dbReference>